<protein>
    <submittedName>
        <fullName evidence="2">Uncharacterized protein</fullName>
    </submittedName>
</protein>
<dbReference type="InterPro" id="IPR011990">
    <property type="entry name" value="TPR-like_helical_dom_sf"/>
</dbReference>
<dbReference type="Pfam" id="PF04090">
    <property type="entry name" value="Rrn11"/>
    <property type="match status" value="1"/>
</dbReference>
<organism evidence="2 3">
    <name type="scientific">Pholiota conissans</name>
    <dbReference type="NCBI Taxonomy" id="109636"/>
    <lineage>
        <taxon>Eukaryota</taxon>
        <taxon>Fungi</taxon>
        <taxon>Dikarya</taxon>
        <taxon>Basidiomycota</taxon>
        <taxon>Agaricomycotina</taxon>
        <taxon>Agaricomycetes</taxon>
        <taxon>Agaricomycetidae</taxon>
        <taxon>Agaricales</taxon>
        <taxon>Agaricineae</taxon>
        <taxon>Strophariaceae</taxon>
        <taxon>Pholiota</taxon>
    </lineage>
</organism>
<feature type="region of interest" description="Disordered" evidence="1">
    <location>
        <begin position="199"/>
        <end position="226"/>
    </location>
</feature>
<dbReference type="GO" id="GO:0001164">
    <property type="term" value="F:RNA polymerase I core promoter sequence-specific DNA binding"/>
    <property type="evidence" value="ECO:0007669"/>
    <property type="project" value="InterPro"/>
</dbReference>
<sequence>MSSDMHIFLFASLDSRQPLTARKVHLRRLFDVLELSIQRQDFERAKRAWAILARCKEIAWKALWTTGLHILSLNDATERRIENCVEYLRTMMLQYPDDRESILKELVFRLLLQGRCREALDELELYLPSFPYQDNPILHTYAGLSSLYLAQGDIASHVTKFDPILMRDAQAHLEHAKTLDENNTITKTFLDRITTLQKGREDIQDESDDESMATDDTPPERKRLKT</sequence>
<dbReference type="Gene3D" id="1.25.40.10">
    <property type="entry name" value="Tetratricopeptide repeat domain"/>
    <property type="match status" value="1"/>
</dbReference>
<evidence type="ECO:0000313" key="2">
    <source>
        <dbReference type="EMBL" id="KAF9478151.1"/>
    </source>
</evidence>
<dbReference type="EMBL" id="MU155241">
    <property type="protein sequence ID" value="KAF9478151.1"/>
    <property type="molecule type" value="Genomic_DNA"/>
</dbReference>
<dbReference type="GO" id="GO:0042790">
    <property type="term" value="P:nucleolar large rRNA transcription by RNA polymerase I"/>
    <property type="evidence" value="ECO:0007669"/>
    <property type="project" value="TreeGrafter"/>
</dbReference>
<dbReference type="GO" id="GO:0001181">
    <property type="term" value="F:RNA polymerase I general transcription initiation factor activity"/>
    <property type="evidence" value="ECO:0007669"/>
    <property type="project" value="InterPro"/>
</dbReference>
<dbReference type="InterPro" id="IPR007224">
    <property type="entry name" value="TIF_Rrn11"/>
</dbReference>
<reference evidence="2" key="1">
    <citation type="submission" date="2020-11" db="EMBL/GenBank/DDBJ databases">
        <authorList>
            <consortium name="DOE Joint Genome Institute"/>
            <person name="Ahrendt S."/>
            <person name="Riley R."/>
            <person name="Andreopoulos W."/>
            <person name="Labutti K."/>
            <person name="Pangilinan J."/>
            <person name="Ruiz-Duenas F.J."/>
            <person name="Barrasa J.M."/>
            <person name="Sanchez-Garcia M."/>
            <person name="Camarero S."/>
            <person name="Miyauchi S."/>
            <person name="Serrano A."/>
            <person name="Linde D."/>
            <person name="Babiker R."/>
            <person name="Drula E."/>
            <person name="Ayuso-Fernandez I."/>
            <person name="Pacheco R."/>
            <person name="Padilla G."/>
            <person name="Ferreira P."/>
            <person name="Barriuso J."/>
            <person name="Kellner H."/>
            <person name="Castanera R."/>
            <person name="Alfaro M."/>
            <person name="Ramirez L."/>
            <person name="Pisabarro A.G."/>
            <person name="Kuo A."/>
            <person name="Tritt A."/>
            <person name="Lipzen A."/>
            <person name="He G."/>
            <person name="Yan M."/>
            <person name="Ng V."/>
            <person name="Cullen D."/>
            <person name="Martin F."/>
            <person name="Rosso M.-N."/>
            <person name="Henrissat B."/>
            <person name="Hibbett D."/>
            <person name="Martinez A.T."/>
            <person name="Grigoriev I.V."/>
        </authorList>
    </citation>
    <scope>NUCLEOTIDE SEQUENCE</scope>
    <source>
        <strain evidence="2">CIRM-BRFM 674</strain>
    </source>
</reference>
<feature type="compositionally biased region" description="Acidic residues" evidence="1">
    <location>
        <begin position="203"/>
        <end position="213"/>
    </location>
</feature>
<gene>
    <name evidence="2" type="ORF">BDN70DRAFT_933609</name>
</gene>
<name>A0A9P5YZN7_9AGAR</name>
<comment type="caution">
    <text evidence="2">The sequence shown here is derived from an EMBL/GenBank/DDBJ whole genome shotgun (WGS) entry which is preliminary data.</text>
</comment>
<dbReference type="PANTHER" id="PTHR28244:SF1">
    <property type="entry name" value="RNA POLYMERASE I-SPECIFIC TRANSCRIPTION INITIATION FACTOR RRN11"/>
    <property type="match status" value="1"/>
</dbReference>
<evidence type="ECO:0000256" key="1">
    <source>
        <dbReference type="SAM" id="MobiDB-lite"/>
    </source>
</evidence>
<proteinExistence type="predicted"/>
<dbReference type="GO" id="GO:0017025">
    <property type="term" value="F:TBP-class protein binding"/>
    <property type="evidence" value="ECO:0007669"/>
    <property type="project" value="TreeGrafter"/>
</dbReference>
<dbReference type="AlphaFoldDB" id="A0A9P5YZN7"/>
<keyword evidence="3" id="KW-1185">Reference proteome</keyword>
<accession>A0A9P5YZN7</accession>
<dbReference type="OrthoDB" id="2159786at2759"/>
<dbReference type="PANTHER" id="PTHR28244">
    <property type="entry name" value="RNA POLYMERASE I-SPECIFIC TRANSCRIPTION INITIATION FACTOR RRN11"/>
    <property type="match status" value="1"/>
</dbReference>
<evidence type="ECO:0000313" key="3">
    <source>
        <dbReference type="Proteomes" id="UP000807469"/>
    </source>
</evidence>
<dbReference type="Proteomes" id="UP000807469">
    <property type="component" value="Unassembled WGS sequence"/>
</dbReference>
<dbReference type="InterPro" id="IPR053029">
    <property type="entry name" value="RNA_pol_I-specific_init_factor"/>
</dbReference>
<dbReference type="GO" id="GO:0070860">
    <property type="term" value="C:RNA polymerase I core factor complex"/>
    <property type="evidence" value="ECO:0007669"/>
    <property type="project" value="TreeGrafter"/>
</dbReference>